<feature type="transmembrane region" description="Helical" evidence="10">
    <location>
        <begin position="253"/>
        <end position="273"/>
    </location>
</feature>
<evidence type="ECO:0000256" key="1">
    <source>
        <dbReference type="ARBA" id="ARBA00004651"/>
    </source>
</evidence>
<dbReference type="GO" id="GO:0005549">
    <property type="term" value="F:odorant binding"/>
    <property type="evidence" value="ECO:0007669"/>
    <property type="project" value="InterPro"/>
</dbReference>
<feature type="transmembrane region" description="Helical" evidence="10">
    <location>
        <begin position="62"/>
        <end position="84"/>
    </location>
</feature>
<dbReference type="OrthoDB" id="7760781at2759"/>
<evidence type="ECO:0000256" key="10">
    <source>
        <dbReference type="RuleBase" id="RU351113"/>
    </source>
</evidence>
<dbReference type="EMBL" id="JADBJN010000002">
    <property type="protein sequence ID" value="KAG5676609.1"/>
    <property type="molecule type" value="Genomic_DNA"/>
</dbReference>
<evidence type="ECO:0000256" key="8">
    <source>
        <dbReference type="ARBA" id="ARBA00023170"/>
    </source>
</evidence>
<evidence type="ECO:0000256" key="2">
    <source>
        <dbReference type="ARBA" id="ARBA00022475"/>
    </source>
</evidence>
<accession>A0A9J6C366</accession>
<dbReference type="GO" id="GO:0007165">
    <property type="term" value="P:signal transduction"/>
    <property type="evidence" value="ECO:0007669"/>
    <property type="project" value="UniProtKB-KW"/>
</dbReference>
<feature type="transmembrane region" description="Helical" evidence="10">
    <location>
        <begin position="279"/>
        <end position="300"/>
    </location>
</feature>
<feature type="transmembrane region" description="Helical" evidence="10">
    <location>
        <begin position="34"/>
        <end position="56"/>
    </location>
</feature>
<dbReference type="AlphaFoldDB" id="A0A9J6C366"/>
<keyword evidence="8 10" id="KW-0675">Receptor</keyword>
<evidence type="ECO:0000256" key="5">
    <source>
        <dbReference type="ARBA" id="ARBA00022725"/>
    </source>
</evidence>
<keyword evidence="3 10" id="KW-0716">Sensory transduction</keyword>
<evidence type="ECO:0000256" key="7">
    <source>
        <dbReference type="ARBA" id="ARBA00023136"/>
    </source>
</evidence>
<comment type="similarity">
    <text evidence="10">Belongs to the insect chemoreceptor superfamily. Heteromeric odorant receptor channel (TC 1.A.69) family.</text>
</comment>
<evidence type="ECO:0000313" key="12">
    <source>
        <dbReference type="Proteomes" id="UP001107558"/>
    </source>
</evidence>
<dbReference type="Pfam" id="PF02949">
    <property type="entry name" value="7tm_6"/>
    <property type="match status" value="1"/>
</dbReference>
<evidence type="ECO:0000256" key="6">
    <source>
        <dbReference type="ARBA" id="ARBA00022989"/>
    </source>
</evidence>
<gene>
    <name evidence="11" type="ORF">PVAND_006430</name>
</gene>
<protein>
    <recommendedName>
        <fullName evidence="10">Odorant receptor</fullName>
    </recommendedName>
</protein>
<keyword evidence="7 10" id="KW-0472">Membrane</keyword>
<evidence type="ECO:0000256" key="9">
    <source>
        <dbReference type="ARBA" id="ARBA00023224"/>
    </source>
</evidence>
<reference evidence="11" key="1">
    <citation type="submission" date="2021-03" db="EMBL/GenBank/DDBJ databases">
        <title>Chromosome level genome of the anhydrobiotic midge Polypedilum vanderplanki.</title>
        <authorList>
            <person name="Yoshida Y."/>
            <person name="Kikawada T."/>
            <person name="Gusev O."/>
        </authorList>
    </citation>
    <scope>NUCLEOTIDE SEQUENCE</scope>
    <source>
        <strain evidence="11">NIAS01</strain>
        <tissue evidence="11">Whole body or cell culture</tissue>
    </source>
</reference>
<organism evidence="11 12">
    <name type="scientific">Polypedilum vanderplanki</name>
    <name type="common">Sleeping chironomid midge</name>
    <dbReference type="NCBI Taxonomy" id="319348"/>
    <lineage>
        <taxon>Eukaryota</taxon>
        <taxon>Metazoa</taxon>
        <taxon>Ecdysozoa</taxon>
        <taxon>Arthropoda</taxon>
        <taxon>Hexapoda</taxon>
        <taxon>Insecta</taxon>
        <taxon>Pterygota</taxon>
        <taxon>Neoptera</taxon>
        <taxon>Endopterygota</taxon>
        <taxon>Diptera</taxon>
        <taxon>Nematocera</taxon>
        <taxon>Chironomoidea</taxon>
        <taxon>Chironomidae</taxon>
        <taxon>Chironominae</taxon>
        <taxon>Polypedilum</taxon>
        <taxon>Polypedilum</taxon>
    </lineage>
</organism>
<feature type="transmembrane region" description="Helical" evidence="10">
    <location>
        <begin position="193"/>
        <end position="209"/>
    </location>
</feature>
<dbReference type="GO" id="GO:0004984">
    <property type="term" value="F:olfactory receptor activity"/>
    <property type="evidence" value="ECO:0007669"/>
    <property type="project" value="InterPro"/>
</dbReference>
<keyword evidence="5 10" id="KW-0552">Olfaction</keyword>
<comment type="caution">
    <text evidence="11">The sequence shown here is derived from an EMBL/GenBank/DDBJ whole genome shotgun (WGS) entry which is preliminary data.</text>
</comment>
<dbReference type="PANTHER" id="PTHR21137:SF35">
    <property type="entry name" value="ODORANT RECEPTOR 19A-RELATED"/>
    <property type="match status" value="1"/>
</dbReference>
<evidence type="ECO:0000313" key="11">
    <source>
        <dbReference type="EMBL" id="KAG5676609.1"/>
    </source>
</evidence>
<keyword evidence="2" id="KW-1003">Cell membrane</keyword>
<evidence type="ECO:0000256" key="4">
    <source>
        <dbReference type="ARBA" id="ARBA00022692"/>
    </source>
</evidence>
<evidence type="ECO:0000256" key="3">
    <source>
        <dbReference type="ARBA" id="ARBA00022606"/>
    </source>
</evidence>
<name>A0A9J6C366_POLVA</name>
<dbReference type="InterPro" id="IPR004117">
    <property type="entry name" value="7tm6_olfct_rcpt"/>
</dbReference>
<dbReference type="PANTHER" id="PTHR21137">
    <property type="entry name" value="ODORANT RECEPTOR"/>
    <property type="match status" value="1"/>
</dbReference>
<keyword evidence="6 10" id="KW-1133">Transmembrane helix</keyword>
<keyword evidence="9 10" id="KW-0807">Transducer</keyword>
<keyword evidence="4 10" id="KW-0812">Transmembrane</keyword>
<sequence>MNLDKIITISTRIFKFLAIDFNFDESGKITWRKILPWINIFNLVAYSILCNTFFVLDEKIEMAKAIFGISIGAYLMMIVVRYFVTYKNQNKIQIIKMKLNRNFTKQEIEMDNIKWYFDFFQLYTKMYSSMQSCSMFFFCFDPIQTYITKGERILPFIVKFPFDATQMNFYPYIMVWLFFCHLIHILTVVANEVLLYGIITVLSIEFKLLRVEIEKLVEKKDENLKMQIKNIIKRHQELLAISSNIEEIYSPSFFCNFILSSIVISFTAIRASIAYDPVELVFCLMFCSVTLILISLQCFFGQLLKQCSDEIAFAIFNCDWINFSSISSKRILLMFLMRSQKSSVLTALKFSEINLGQLTGVSNQRKIIKTIL</sequence>
<feature type="transmembrane region" description="Helical" evidence="10">
    <location>
        <begin position="169"/>
        <end position="187"/>
    </location>
</feature>
<comment type="subcellular location">
    <subcellularLocation>
        <location evidence="1 10">Cell membrane</location>
        <topology evidence="1 10">Multi-pass membrane protein</topology>
    </subcellularLocation>
</comment>
<keyword evidence="12" id="KW-1185">Reference proteome</keyword>
<dbReference type="GO" id="GO:0005886">
    <property type="term" value="C:plasma membrane"/>
    <property type="evidence" value="ECO:0007669"/>
    <property type="project" value="UniProtKB-SubCell"/>
</dbReference>
<dbReference type="Proteomes" id="UP001107558">
    <property type="component" value="Chromosome 2"/>
</dbReference>
<proteinExistence type="inferred from homology"/>
<comment type="caution">
    <text evidence="10">Lacks conserved residue(s) required for the propagation of feature annotation.</text>
</comment>